<sequence>MSTVQQRDAPNTTDALAPREIAARVESIGVAKARADVLSVLLLSILAGAFIALGGAFFTVVVTGSELGFGVTRLLGGVAFSLGLILVVVAGAELFTGNNLVAMAWASRLISSRELLRNWVLVYVGNVVGASATALAVWLAQVHLLGDGAVGETALSIGLAKAELEPLPAFFRGVLCNALVCLAVWLSLGGRSVTDKVLGVLFPITAFVALGLEHSIANWFFLPYAALLGAARIDGYASGCALNLIVVTAGNIVGGTVLVAAVYWTAYLRPRTAD</sequence>
<dbReference type="InterPro" id="IPR023271">
    <property type="entry name" value="Aquaporin-like"/>
</dbReference>
<proteinExistence type="inferred from homology"/>
<name>A0A518BGJ7_9BACT</name>
<dbReference type="InterPro" id="IPR000292">
    <property type="entry name" value="For/NO2_transpt"/>
</dbReference>
<evidence type="ECO:0000256" key="1">
    <source>
        <dbReference type="ARBA" id="ARBA00004141"/>
    </source>
</evidence>
<keyword evidence="3 6" id="KW-1133">Transmembrane helix</keyword>
<reference evidence="7 8" key="1">
    <citation type="submission" date="2019-02" db="EMBL/GenBank/DDBJ databases">
        <title>Deep-cultivation of Planctomycetes and their phenomic and genomic characterization uncovers novel biology.</title>
        <authorList>
            <person name="Wiegand S."/>
            <person name="Jogler M."/>
            <person name="Boedeker C."/>
            <person name="Pinto D."/>
            <person name="Vollmers J."/>
            <person name="Rivas-Marin E."/>
            <person name="Kohn T."/>
            <person name="Peeters S.H."/>
            <person name="Heuer A."/>
            <person name="Rast P."/>
            <person name="Oberbeckmann S."/>
            <person name="Bunk B."/>
            <person name="Jeske O."/>
            <person name="Meyerdierks A."/>
            <person name="Storesund J.E."/>
            <person name="Kallscheuer N."/>
            <person name="Luecker S."/>
            <person name="Lage O.M."/>
            <person name="Pohl T."/>
            <person name="Merkel B.J."/>
            <person name="Hornburger P."/>
            <person name="Mueller R.-W."/>
            <person name="Bruemmer F."/>
            <person name="Labrenz M."/>
            <person name="Spormann A.M."/>
            <person name="Op den Camp H."/>
            <person name="Overmann J."/>
            <person name="Amann R."/>
            <person name="Jetten M.S.M."/>
            <person name="Mascher T."/>
            <person name="Medema M.H."/>
            <person name="Devos D.P."/>
            <person name="Kaster A.-K."/>
            <person name="Ovreas L."/>
            <person name="Rohde M."/>
            <person name="Galperin M.Y."/>
            <person name="Jogler C."/>
        </authorList>
    </citation>
    <scope>NUCLEOTIDE SEQUENCE [LARGE SCALE GENOMIC DNA]</scope>
    <source>
        <strain evidence="7 8">Pla133</strain>
    </source>
</reference>
<keyword evidence="2 6" id="KW-0812">Transmembrane</keyword>
<accession>A0A518BGJ7</accession>
<dbReference type="AlphaFoldDB" id="A0A518BGJ7"/>
<keyword evidence="4 6" id="KW-0472">Membrane</keyword>
<feature type="transmembrane region" description="Helical" evidence="6">
    <location>
        <begin position="116"/>
        <end position="140"/>
    </location>
</feature>
<dbReference type="Pfam" id="PF01226">
    <property type="entry name" value="Form_Nir_trans"/>
    <property type="match status" value="1"/>
</dbReference>
<dbReference type="RefSeq" id="WP_145063386.1">
    <property type="nucleotide sequence ID" value="NZ_CP036287.1"/>
</dbReference>
<dbReference type="GO" id="GO:0015499">
    <property type="term" value="F:formate transmembrane transporter activity"/>
    <property type="evidence" value="ECO:0007669"/>
    <property type="project" value="TreeGrafter"/>
</dbReference>
<dbReference type="GO" id="GO:0005886">
    <property type="term" value="C:plasma membrane"/>
    <property type="evidence" value="ECO:0007669"/>
    <property type="project" value="TreeGrafter"/>
</dbReference>
<feature type="transmembrane region" description="Helical" evidence="6">
    <location>
        <begin position="200"/>
        <end position="221"/>
    </location>
</feature>
<protein>
    <submittedName>
        <fullName evidence="7">Putative formate transporter 1</fullName>
    </submittedName>
</protein>
<evidence type="ECO:0000256" key="2">
    <source>
        <dbReference type="ARBA" id="ARBA00022692"/>
    </source>
</evidence>
<evidence type="ECO:0000256" key="3">
    <source>
        <dbReference type="ARBA" id="ARBA00022989"/>
    </source>
</evidence>
<keyword evidence="8" id="KW-1185">Reference proteome</keyword>
<feature type="transmembrane region" description="Helical" evidence="6">
    <location>
        <begin position="241"/>
        <end position="264"/>
    </location>
</feature>
<feature type="transmembrane region" description="Helical" evidence="6">
    <location>
        <begin position="37"/>
        <end position="62"/>
    </location>
</feature>
<dbReference type="EMBL" id="CP036287">
    <property type="protein sequence ID" value="QDU66118.1"/>
    <property type="molecule type" value="Genomic_DNA"/>
</dbReference>
<evidence type="ECO:0000256" key="5">
    <source>
        <dbReference type="ARBA" id="ARBA00049660"/>
    </source>
</evidence>
<organism evidence="7 8">
    <name type="scientific">Engelhardtia mirabilis</name>
    <dbReference type="NCBI Taxonomy" id="2528011"/>
    <lineage>
        <taxon>Bacteria</taxon>
        <taxon>Pseudomonadati</taxon>
        <taxon>Planctomycetota</taxon>
        <taxon>Planctomycetia</taxon>
        <taxon>Planctomycetia incertae sedis</taxon>
        <taxon>Engelhardtia</taxon>
    </lineage>
</organism>
<dbReference type="KEGG" id="pbap:Pla133_11840"/>
<gene>
    <name evidence="7" type="primary">focA</name>
    <name evidence="7" type="ORF">Pla133_11840</name>
</gene>
<comment type="subcellular location">
    <subcellularLocation>
        <location evidence="1">Membrane</location>
        <topology evidence="1">Multi-pass membrane protein</topology>
    </subcellularLocation>
</comment>
<dbReference type="PROSITE" id="PS01005">
    <property type="entry name" value="FORMATE_NITRITE_TP_1"/>
    <property type="match status" value="1"/>
</dbReference>
<evidence type="ECO:0000313" key="7">
    <source>
        <dbReference type="EMBL" id="QDU66118.1"/>
    </source>
</evidence>
<dbReference type="Gene3D" id="1.20.1080.10">
    <property type="entry name" value="Glycerol uptake facilitator protein"/>
    <property type="match status" value="1"/>
</dbReference>
<comment type="similarity">
    <text evidence="5">Belongs to the FNT transporter (TC 1.A.16) family.</text>
</comment>
<evidence type="ECO:0000256" key="4">
    <source>
        <dbReference type="ARBA" id="ARBA00023136"/>
    </source>
</evidence>
<feature type="transmembrane region" description="Helical" evidence="6">
    <location>
        <begin position="74"/>
        <end position="95"/>
    </location>
</feature>
<feature type="transmembrane region" description="Helical" evidence="6">
    <location>
        <begin position="169"/>
        <end position="188"/>
    </location>
</feature>
<dbReference type="PANTHER" id="PTHR30520:SF6">
    <property type="entry name" value="FORMATE_NITRATE FAMILY TRANSPORTER (EUROFUNG)"/>
    <property type="match status" value="1"/>
</dbReference>
<evidence type="ECO:0000256" key="6">
    <source>
        <dbReference type="SAM" id="Phobius"/>
    </source>
</evidence>
<dbReference type="PANTHER" id="PTHR30520">
    <property type="entry name" value="FORMATE TRANSPORTER-RELATED"/>
    <property type="match status" value="1"/>
</dbReference>
<dbReference type="Proteomes" id="UP000316921">
    <property type="component" value="Chromosome"/>
</dbReference>
<dbReference type="InterPro" id="IPR024002">
    <property type="entry name" value="For/NO2_transpt_CS"/>
</dbReference>
<evidence type="ECO:0000313" key="8">
    <source>
        <dbReference type="Proteomes" id="UP000316921"/>
    </source>
</evidence>